<evidence type="ECO:0000256" key="1">
    <source>
        <dbReference type="ARBA" id="ARBA00009437"/>
    </source>
</evidence>
<dbReference type="GO" id="GO:0003677">
    <property type="term" value="F:DNA binding"/>
    <property type="evidence" value="ECO:0007669"/>
    <property type="project" value="UniProtKB-KW"/>
</dbReference>
<dbReference type="CDD" id="cd05466">
    <property type="entry name" value="PBP2_LTTR_substrate"/>
    <property type="match status" value="1"/>
</dbReference>
<evidence type="ECO:0000313" key="6">
    <source>
        <dbReference type="EMBL" id="OLF98901.1"/>
    </source>
</evidence>
<name>A0A7Z0X1X7_9BACI</name>
<gene>
    <name evidence="6" type="ORF">B4121_0428</name>
</gene>
<protein>
    <submittedName>
        <fullName evidence="6">Aromatic hydrocarbon utilization transcriptional regulator CatR (LysR family)</fullName>
    </submittedName>
</protein>
<dbReference type="InterPro" id="IPR036390">
    <property type="entry name" value="WH_DNA-bd_sf"/>
</dbReference>
<dbReference type="Gene3D" id="3.40.190.290">
    <property type="match status" value="1"/>
</dbReference>
<comment type="similarity">
    <text evidence="1">Belongs to the LysR transcriptional regulatory family.</text>
</comment>
<dbReference type="EMBL" id="LKPO01000001">
    <property type="protein sequence ID" value="OLF98901.1"/>
    <property type="molecule type" value="Genomic_DNA"/>
</dbReference>
<dbReference type="AlphaFoldDB" id="A0A7Z0X1X7"/>
<evidence type="ECO:0000256" key="3">
    <source>
        <dbReference type="ARBA" id="ARBA00023125"/>
    </source>
</evidence>
<dbReference type="GO" id="GO:0032993">
    <property type="term" value="C:protein-DNA complex"/>
    <property type="evidence" value="ECO:0007669"/>
    <property type="project" value="TreeGrafter"/>
</dbReference>
<keyword evidence="2" id="KW-0805">Transcription regulation</keyword>
<dbReference type="PANTHER" id="PTHR30346:SF28">
    <property type="entry name" value="HTH-TYPE TRANSCRIPTIONAL REGULATOR CYNR"/>
    <property type="match status" value="1"/>
</dbReference>
<proteinExistence type="inferred from homology"/>
<keyword evidence="3" id="KW-0238">DNA-binding</keyword>
<evidence type="ECO:0000256" key="2">
    <source>
        <dbReference type="ARBA" id="ARBA00023015"/>
    </source>
</evidence>
<dbReference type="Pfam" id="PF03466">
    <property type="entry name" value="LysR_substrate"/>
    <property type="match status" value="1"/>
</dbReference>
<evidence type="ECO:0000256" key="4">
    <source>
        <dbReference type="ARBA" id="ARBA00023163"/>
    </source>
</evidence>
<dbReference type="InterPro" id="IPR036388">
    <property type="entry name" value="WH-like_DNA-bd_sf"/>
</dbReference>
<dbReference type="SUPFAM" id="SSF46785">
    <property type="entry name" value="Winged helix' DNA-binding domain"/>
    <property type="match status" value="1"/>
</dbReference>
<dbReference type="PANTHER" id="PTHR30346">
    <property type="entry name" value="TRANSCRIPTIONAL DUAL REGULATOR HCAR-RELATED"/>
    <property type="match status" value="1"/>
</dbReference>
<dbReference type="PROSITE" id="PS50931">
    <property type="entry name" value="HTH_LYSR"/>
    <property type="match status" value="1"/>
</dbReference>
<organism evidence="6 7">
    <name type="scientific">Bacillus paralicheniformis</name>
    <dbReference type="NCBI Taxonomy" id="1648923"/>
    <lineage>
        <taxon>Bacteria</taxon>
        <taxon>Bacillati</taxon>
        <taxon>Bacillota</taxon>
        <taxon>Bacilli</taxon>
        <taxon>Bacillales</taxon>
        <taxon>Bacillaceae</taxon>
        <taxon>Bacillus</taxon>
    </lineage>
</organism>
<dbReference type="SUPFAM" id="SSF53850">
    <property type="entry name" value="Periplasmic binding protein-like II"/>
    <property type="match status" value="1"/>
</dbReference>
<keyword evidence="4" id="KW-0804">Transcription</keyword>
<dbReference type="FunFam" id="1.10.10.10:FF:000001">
    <property type="entry name" value="LysR family transcriptional regulator"/>
    <property type="match status" value="1"/>
</dbReference>
<accession>A0A7Z0X1X7</accession>
<dbReference type="PRINTS" id="PR00039">
    <property type="entry name" value="HTHLYSR"/>
</dbReference>
<evidence type="ECO:0000259" key="5">
    <source>
        <dbReference type="PROSITE" id="PS50931"/>
    </source>
</evidence>
<dbReference type="InterPro" id="IPR000847">
    <property type="entry name" value="LysR_HTH_N"/>
</dbReference>
<dbReference type="GO" id="GO:0003700">
    <property type="term" value="F:DNA-binding transcription factor activity"/>
    <property type="evidence" value="ECO:0007669"/>
    <property type="project" value="InterPro"/>
</dbReference>
<dbReference type="Gene3D" id="1.10.10.10">
    <property type="entry name" value="Winged helix-like DNA-binding domain superfamily/Winged helix DNA-binding domain"/>
    <property type="match status" value="1"/>
</dbReference>
<sequence>MGVRVLDMRLFEYAAEIFKKGSFTKAAASLHIAQPSLSQQIKKLESELGFPLFYRNREGVSPTPQGMRFIRKAQDILRSRDELLCEMRDQLEEMGTELSIGVPAVTGGYLLPPLLKAFLKKHLNVQVQLIEDSPAALENMTENGAVDLSILPLPIENDRLAIRPILTEPLFLAIPNERESWMTGQLRKLIDSVRSNPENSPLALKTVEDVPFILLKEGYGFRRMVLDLCAEEGFQPKVTFKTSSIETAQSLVEHGMGVTVVPRMVMRKESDRIVYVPLQSDPSRTLVFAYSETCYLSRAAKAFMEMAKKKQTSMYEEV</sequence>
<comment type="caution">
    <text evidence="6">The sequence shown here is derived from an EMBL/GenBank/DDBJ whole genome shotgun (WGS) entry which is preliminary data.</text>
</comment>
<dbReference type="Pfam" id="PF00126">
    <property type="entry name" value="HTH_1"/>
    <property type="match status" value="1"/>
</dbReference>
<dbReference type="Proteomes" id="UP000185604">
    <property type="component" value="Unassembled WGS sequence"/>
</dbReference>
<feature type="domain" description="HTH lysR-type" evidence="5">
    <location>
        <begin position="6"/>
        <end position="63"/>
    </location>
</feature>
<evidence type="ECO:0000313" key="7">
    <source>
        <dbReference type="Proteomes" id="UP000185604"/>
    </source>
</evidence>
<dbReference type="InterPro" id="IPR005119">
    <property type="entry name" value="LysR_subst-bd"/>
</dbReference>
<reference evidence="6 7" key="1">
    <citation type="journal article" date="2016" name="Front. Microbiol.">
        <title>High-Level Heat Resistance of Spores of Bacillus amyloliquefaciens and Bacillus licheniformis Results from the Presence of a spoVA Operon in a Tn1546 Transposon.</title>
        <authorList>
            <person name="Berendsen E.M."/>
            <person name="Koning R.A."/>
            <person name="Boekhorst J."/>
            <person name="de Jong A."/>
            <person name="Kuipers O.P."/>
            <person name="Wells-Bennik M.H."/>
        </authorList>
    </citation>
    <scope>NUCLEOTIDE SEQUENCE [LARGE SCALE GENOMIC DNA]</scope>
    <source>
        <strain evidence="6 7">B4121</strain>
    </source>
</reference>